<protein>
    <submittedName>
        <fullName evidence="1">Uncharacterized protein</fullName>
    </submittedName>
</protein>
<name>A0A0A9CGH2_ARUDO</name>
<reference evidence="1" key="2">
    <citation type="journal article" date="2015" name="Data Brief">
        <title>Shoot transcriptome of the giant reed, Arundo donax.</title>
        <authorList>
            <person name="Barrero R.A."/>
            <person name="Guerrero F.D."/>
            <person name="Moolhuijzen P."/>
            <person name="Goolsby J.A."/>
            <person name="Tidwell J."/>
            <person name="Bellgard S.E."/>
            <person name="Bellgard M.I."/>
        </authorList>
    </citation>
    <scope>NUCLEOTIDE SEQUENCE</scope>
    <source>
        <tissue evidence="1">Shoot tissue taken approximately 20 cm above the soil surface</tissue>
    </source>
</reference>
<accession>A0A0A9CGH2</accession>
<dbReference type="AlphaFoldDB" id="A0A0A9CGH2"/>
<evidence type="ECO:0000313" key="1">
    <source>
        <dbReference type="EMBL" id="JAD75429.1"/>
    </source>
</evidence>
<proteinExistence type="predicted"/>
<dbReference type="EMBL" id="GBRH01222466">
    <property type="protein sequence ID" value="JAD75429.1"/>
    <property type="molecule type" value="Transcribed_RNA"/>
</dbReference>
<sequence length="20" mass="2158">MSTLSLMLVALLRSLEGLPL</sequence>
<organism evidence="1">
    <name type="scientific">Arundo donax</name>
    <name type="common">Giant reed</name>
    <name type="synonym">Donax arundinaceus</name>
    <dbReference type="NCBI Taxonomy" id="35708"/>
    <lineage>
        <taxon>Eukaryota</taxon>
        <taxon>Viridiplantae</taxon>
        <taxon>Streptophyta</taxon>
        <taxon>Embryophyta</taxon>
        <taxon>Tracheophyta</taxon>
        <taxon>Spermatophyta</taxon>
        <taxon>Magnoliopsida</taxon>
        <taxon>Liliopsida</taxon>
        <taxon>Poales</taxon>
        <taxon>Poaceae</taxon>
        <taxon>PACMAD clade</taxon>
        <taxon>Arundinoideae</taxon>
        <taxon>Arundineae</taxon>
        <taxon>Arundo</taxon>
    </lineage>
</organism>
<reference evidence="1" key="1">
    <citation type="submission" date="2014-09" db="EMBL/GenBank/DDBJ databases">
        <authorList>
            <person name="Magalhaes I.L.F."/>
            <person name="Oliveira U."/>
            <person name="Santos F.R."/>
            <person name="Vidigal T.H.D.A."/>
            <person name="Brescovit A.D."/>
            <person name="Santos A.J."/>
        </authorList>
    </citation>
    <scope>NUCLEOTIDE SEQUENCE</scope>
    <source>
        <tissue evidence="1">Shoot tissue taken approximately 20 cm above the soil surface</tissue>
    </source>
</reference>